<accession>A0ABN3AMC3</accession>
<organism evidence="2 3">
    <name type="scientific">Agrococcus versicolor</name>
    <dbReference type="NCBI Taxonomy" id="501482"/>
    <lineage>
        <taxon>Bacteria</taxon>
        <taxon>Bacillati</taxon>
        <taxon>Actinomycetota</taxon>
        <taxon>Actinomycetes</taxon>
        <taxon>Micrococcales</taxon>
        <taxon>Microbacteriaceae</taxon>
        <taxon>Agrococcus</taxon>
    </lineage>
</organism>
<feature type="transmembrane region" description="Helical" evidence="1">
    <location>
        <begin position="12"/>
        <end position="35"/>
    </location>
</feature>
<evidence type="ECO:0000313" key="3">
    <source>
        <dbReference type="Proteomes" id="UP001501599"/>
    </source>
</evidence>
<evidence type="ECO:0000256" key="1">
    <source>
        <dbReference type="SAM" id="Phobius"/>
    </source>
</evidence>
<name>A0ABN3AMC3_9MICO</name>
<proteinExistence type="predicted"/>
<feature type="transmembrane region" description="Helical" evidence="1">
    <location>
        <begin position="282"/>
        <end position="304"/>
    </location>
</feature>
<reference evidence="3" key="1">
    <citation type="journal article" date="2019" name="Int. J. Syst. Evol. Microbiol.">
        <title>The Global Catalogue of Microorganisms (GCM) 10K type strain sequencing project: providing services to taxonomists for standard genome sequencing and annotation.</title>
        <authorList>
            <consortium name="The Broad Institute Genomics Platform"/>
            <consortium name="The Broad Institute Genome Sequencing Center for Infectious Disease"/>
            <person name="Wu L."/>
            <person name="Ma J."/>
        </authorList>
    </citation>
    <scope>NUCLEOTIDE SEQUENCE [LARGE SCALE GENOMIC DNA]</scope>
    <source>
        <strain evidence="3">JCM 16026</strain>
    </source>
</reference>
<evidence type="ECO:0000313" key="2">
    <source>
        <dbReference type="EMBL" id="GAA2172241.1"/>
    </source>
</evidence>
<feature type="transmembrane region" description="Helical" evidence="1">
    <location>
        <begin position="316"/>
        <end position="334"/>
    </location>
</feature>
<feature type="transmembrane region" description="Helical" evidence="1">
    <location>
        <begin position="177"/>
        <end position="210"/>
    </location>
</feature>
<dbReference type="RefSeq" id="WP_344340935.1">
    <property type="nucleotide sequence ID" value="NZ_BAAAQT010000005.1"/>
</dbReference>
<dbReference type="EMBL" id="BAAAQT010000005">
    <property type="protein sequence ID" value="GAA2172241.1"/>
    <property type="molecule type" value="Genomic_DNA"/>
</dbReference>
<feature type="transmembrane region" description="Helical" evidence="1">
    <location>
        <begin position="107"/>
        <end position="125"/>
    </location>
</feature>
<feature type="transmembrane region" description="Helical" evidence="1">
    <location>
        <begin position="137"/>
        <end position="157"/>
    </location>
</feature>
<evidence type="ECO:0008006" key="4">
    <source>
        <dbReference type="Google" id="ProtNLM"/>
    </source>
</evidence>
<dbReference type="Proteomes" id="UP001501599">
    <property type="component" value="Unassembled WGS sequence"/>
</dbReference>
<keyword evidence="1" id="KW-1133">Transmembrane helix</keyword>
<feature type="transmembrane region" description="Helical" evidence="1">
    <location>
        <begin position="340"/>
        <end position="359"/>
    </location>
</feature>
<feature type="transmembrane region" description="Helical" evidence="1">
    <location>
        <begin position="222"/>
        <end position="242"/>
    </location>
</feature>
<sequence>MQRTWGRLPWWAHALAIWAASRVVSTALLAAFAAAQPASPYTGASPSLVDFSTMWDARWYEHVATHGYPDELPRDATGAVDDNAWAFMPVFPMLVRALVRLGLDGEVAALAIAWVASGALAVLAMRLLRETIPRHAAFALALALLGPLSPLLQVGYAESLHLALLVGALLALRHGRWAMLAALVPLVAFSRPSGLALALALGIVWAARWWQRARTPWARRDRIALAALAAWALACGLAWPAYAAWRTGEPGAYVATELRWRAPYVGESGLVPGMGWVAGAQWWLGGAGLTLLVLVVGGLAWLLAQRATRVAMGLESWAWTIAYLLYLLAVWFPQSSTARILMPAAGLVAVVAVLPGRWWRPLALVMGACGQVAWLWACWRVEGVDWTIP</sequence>
<comment type="caution">
    <text evidence="2">The sequence shown here is derived from an EMBL/GenBank/DDBJ whole genome shotgun (WGS) entry which is preliminary data.</text>
</comment>
<keyword evidence="1" id="KW-0812">Transmembrane</keyword>
<keyword evidence="3" id="KW-1185">Reference proteome</keyword>
<protein>
    <recommendedName>
        <fullName evidence="4">Integral membrane protein</fullName>
    </recommendedName>
</protein>
<keyword evidence="1" id="KW-0472">Membrane</keyword>
<gene>
    <name evidence="2" type="ORF">GCM10009846_09400</name>
</gene>